<dbReference type="InterPro" id="IPR026992">
    <property type="entry name" value="DIOX_N"/>
</dbReference>
<name>A0A9Q0HMZ9_9POAL</name>
<dbReference type="OrthoDB" id="288590at2759"/>
<comment type="cofactor">
    <cofactor evidence="1">
        <name>L-ascorbate</name>
        <dbReference type="ChEBI" id="CHEBI:38290"/>
    </cofactor>
</comment>
<keyword evidence="8" id="KW-1185">Reference proteome</keyword>
<dbReference type="SUPFAM" id="SSF51197">
    <property type="entry name" value="Clavaminate synthase-like"/>
    <property type="match status" value="1"/>
</dbReference>
<keyword evidence="2 5" id="KW-0479">Metal-binding</keyword>
<dbReference type="GO" id="GO:0046872">
    <property type="term" value="F:metal ion binding"/>
    <property type="evidence" value="ECO:0007669"/>
    <property type="project" value="UniProtKB-KW"/>
</dbReference>
<evidence type="ECO:0000313" key="7">
    <source>
        <dbReference type="EMBL" id="KAJ1691648.1"/>
    </source>
</evidence>
<evidence type="ECO:0000256" key="5">
    <source>
        <dbReference type="RuleBase" id="RU003682"/>
    </source>
</evidence>
<evidence type="ECO:0000259" key="6">
    <source>
        <dbReference type="PROSITE" id="PS51471"/>
    </source>
</evidence>
<keyword evidence="3 5" id="KW-0560">Oxidoreductase</keyword>
<evidence type="ECO:0000313" key="8">
    <source>
        <dbReference type="Proteomes" id="UP001151287"/>
    </source>
</evidence>
<evidence type="ECO:0000256" key="3">
    <source>
        <dbReference type="ARBA" id="ARBA00023002"/>
    </source>
</evidence>
<dbReference type="EMBL" id="JAMQYH010000004">
    <property type="protein sequence ID" value="KAJ1691648.1"/>
    <property type="molecule type" value="Genomic_DNA"/>
</dbReference>
<dbReference type="GO" id="GO:0016491">
    <property type="term" value="F:oxidoreductase activity"/>
    <property type="evidence" value="ECO:0007669"/>
    <property type="project" value="UniProtKB-KW"/>
</dbReference>
<dbReference type="PANTHER" id="PTHR47990">
    <property type="entry name" value="2-OXOGLUTARATE (2OG) AND FE(II)-DEPENDENT OXYGENASE SUPERFAMILY PROTEIN-RELATED"/>
    <property type="match status" value="1"/>
</dbReference>
<dbReference type="InterPro" id="IPR050231">
    <property type="entry name" value="Iron_ascorbate_oxido_reductase"/>
</dbReference>
<protein>
    <recommendedName>
        <fullName evidence="6">Fe2OG dioxygenase domain-containing protein</fullName>
    </recommendedName>
</protein>
<dbReference type="AlphaFoldDB" id="A0A9Q0HMZ9"/>
<dbReference type="Proteomes" id="UP001151287">
    <property type="component" value="Unassembled WGS sequence"/>
</dbReference>
<accession>A0A9Q0HMZ9</accession>
<reference evidence="7" key="1">
    <citation type="journal article" date="2022" name="Cell">
        <title>Repeat-based holocentromeres influence genome architecture and karyotype evolution.</title>
        <authorList>
            <person name="Hofstatter P.G."/>
            <person name="Thangavel G."/>
            <person name="Lux T."/>
            <person name="Neumann P."/>
            <person name="Vondrak T."/>
            <person name="Novak P."/>
            <person name="Zhang M."/>
            <person name="Costa L."/>
            <person name="Castellani M."/>
            <person name="Scott A."/>
            <person name="Toegelov H."/>
            <person name="Fuchs J."/>
            <person name="Mata-Sucre Y."/>
            <person name="Dias Y."/>
            <person name="Vanzela A.L.L."/>
            <person name="Huettel B."/>
            <person name="Almeida C.C.S."/>
            <person name="Simkova H."/>
            <person name="Souza G."/>
            <person name="Pedrosa-Harand A."/>
            <person name="Macas J."/>
            <person name="Mayer K.F.X."/>
            <person name="Houben A."/>
            <person name="Marques A."/>
        </authorList>
    </citation>
    <scope>NUCLEOTIDE SEQUENCE</scope>
    <source>
        <strain evidence="7">RhyBre1mFocal</strain>
    </source>
</reference>
<dbReference type="InterPro" id="IPR027443">
    <property type="entry name" value="IPNS-like_sf"/>
</dbReference>
<gene>
    <name evidence="7" type="ORF">LUZ63_015803</name>
</gene>
<keyword evidence="4 5" id="KW-0408">Iron</keyword>
<feature type="domain" description="Fe2OG dioxygenase" evidence="6">
    <location>
        <begin position="184"/>
        <end position="285"/>
    </location>
</feature>
<proteinExistence type="inferred from homology"/>
<evidence type="ECO:0000256" key="4">
    <source>
        <dbReference type="ARBA" id="ARBA00023004"/>
    </source>
</evidence>
<evidence type="ECO:0000256" key="1">
    <source>
        <dbReference type="ARBA" id="ARBA00001961"/>
    </source>
</evidence>
<dbReference type="Pfam" id="PF03171">
    <property type="entry name" value="2OG-FeII_Oxy"/>
    <property type="match status" value="1"/>
</dbReference>
<dbReference type="InterPro" id="IPR044861">
    <property type="entry name" value="IPNS-like_FE2OG_OXY"/>
</dbReference>
<dbReference type="PROSITE" id="PS51471">
    <property type="entry name" value="FE2OG_OXY"/>
    <property type="match status" value="1"/>
</dbReference>
<dbReference type="Pfam" id="PF14226">
    <property type="entry name" value="DIOX_N"/>
    <property type="match status" value="1"/>
</dbReference>
<comment type="similarity">
    <text evidence="5">Belongs to the iron/ascorbate-dependent oxidoreductase family.</text>
</comment>
<dbReference type="Gene3D" id="2.60.120.330">
    <property type="entry name" value="B-lactam Antibiotic, Isopenicillin N Synthase, Chain"/>
    <property type="match status" value="1"/>
</dbReference>
<evidence type="ECO:0000256" key="2">
    <source>
        <dbReference type="ARBA" id="ARBA00022723"/>
    </source>
</evidence>
<dbReference type="InterPro" id="IPR005123">
    <property type="entry name" value="Oxoglu/Fe-dep_dioxygenase_dom"/>
</dbReference>
<organism evidence="7 8">
    <name type="scientific">Rhynchospora breviuscula</name>
    <dbReference type="NCBI Taxonomy" id="2022672"/>
    <lineage>
        <taxon>Eukaryota</taxon>
        <taxon>Viridiplantae</taxon>
        <taxon>Streptophyta</taxon>
        <taxon>Embryophyta</taxon>
        <taxon>Tracheophyta</taxon>
        <taxon>Spermatophyta</taxon>
        <taxon>Magnoliopsida</taxon>
        <taxon>Liliopsida</taxon>
        <taxon>Poales</taxon>
        <taxon>Cyperaceae</taxon>
        <taxon>Cyperoideae</taxon>
        <taxon>Rhynchosporeae</taxon>
        <taxon>Rhynchospora</taxon>
    </lineage>
</organism>
<sequence length="331" mass="37419">MESNPPLLTTYKTLFAKYPRVVYPGRIDAIEECDLPIIDLSNLTSNNINLVEKCKKEIVLAASDWGFFQVINHGISHDLILQLTKLQVDLFREPFEKKKQEKLLELAPENYCWGTPTATNVEQLSWSEAYHIPLNSVSGSVGGSMRKIIQNASRAMSRLAHEMASILGAELGDMNGSYIKQNCTSNTCYLRLNHYPPCPEPSGAFGLAAHTDSDFLTVLYQDQVGGLQLLKEERWVNVRPKPGALIINIGDLFQAWSNNLYKSVKHRVVANSICERFSVAYFLCPSYDTTIQGYSDPAIYRRFRFGEYKQQIKEDVQLTGHKVGLSRFLDL</sequence>
<comment type="caution">
    <text evidence="7">The sequence shown here is derived from an EMBL/GenBank/DDBJ whole genome shotgun (WGS) entry which is preliminary data.</text>
</comment>